<evidence type="ECO:0000256" key="3">
    <source>
        <dbReference type="ARBA" id="ARBA00022525"/>
    </source>
</evidence>
<evidence type="ECO:0000259" key="12">
    <source>
        <dbReference type="Pfam" id="PF05547"/>
    </source>
</evidence>
<feature type="compositionally biased region" description="Low complexity" evidence="10">
    <location>
        <begin position="121"/>
        <end position="131"/>
    </location>
</feature>
<dbReference type="InterPro" id="IPR048665">
    <property type="entry name" value="InhA-like_VEG"/>
</dbReference>
<dbReference type="PANTHER" id="PTHR13062:SF12">
    <property type="entry name" value="ALPHA-2-MACROGLOBULIN DOMAIN-CONTAINING PROTEIN"/>
    <property type="match status" value="1"/>
</dbReference>
<dbReference type="GO" id="GO:0046872">
    <property type="term" value="F:metal ion binding"/>
    <property type="evidence" value="ECO:0007669"/>
    <property type="project" value="UniProtKB-KW"/>
</dbReference>
<evidence type="ECO:0000256" key="2">
    <source>
        <dbReference type="ARBA" id="ARBA00004613"/>
    </source>
</evidence>
<evidence type="ECO:0000256" key="5">
    <source>
        <dbReference type="ARBA" id="ARBA00022723"/>
    </source>
</evidence>
<dbReference type="PANTHER" id="PTHR13062">
    <property type="entry name" value="COLLAGENASE"/>
    <property type="match status" value="1"/>
</dbReference>
<dbReference type="PIRSF" id="PIRSF007519">
    <property type="entry name" value="Protease_InhA"/>
    <property type="match status" value="1"/>
</dbReference>
<comment type="caution">
    <text evidence="14">The sequence shown here is derived from an EMBL/GenBank/DDBJ whole genome shotgun (WGS) entry which is preliminary data.</text>
</comment>
<feature type="signal peptide" evidence="11">
    <location>
        <begin position="1"/>
        <end position="32"/>
    </location>
</feature>
<feature type="chain" id="PRO_5004466846" evidence="11">
    <location>
        <begin position="33"/>
        <end position="795"/>
    </location>
</feature>
<dbReference type="MEROPS" id="M06.001"/>
<evidence type="ECO:0000256" key="4">
    <source>
        <dbReference type="ARBA" id="ARBA00022670"/>
    </source>
</evidence>
<dbReference type="NCBIfam" id="TIGR03296">
    <property type="entry name" value="M6dom_TIGR03296"/>
    <property type="match status" value="1"/>
</dbReference>
<dbReference type="GO" id="GO:0006508">
    <property type="term" value="P:proteolysis"/>
    <property type="evidence" value="ECO:0007669"/>
    <property type="project" value="UniProtKB-KW"/>
</dbReference>
<proteinExistence type="predicted"/>
<organism evidence="14 15">
    <name type="scientific">Bacillus cereus VD021</name>
    <dbReference type="NCBI Taxonomy" id="1053224"/>
    <lineage>
        <taxon>Bacteria</taxon>
        <taxon>Bacillati</taxon>
        <taxon>Bacillota</taxon>
        <taxon>Bacilli</taxon>
        <taxon>Bacillales</taxon>
        <taxon>Bacillaceae</taxon>
        <taxon>Bacillus</taxon>
        <taxon>Bacillus cereus group</taxon>
    </lineage>
</organism>
<keyword evidence="8" id="KW-0862">Zinc</keyword>
<dbReference type="AlphaFoldDB" id="R8GX15"/>
<reference evidence="14 15" key="1">
    <citation type="submission" date="2012-12" db="EMBL/GenBank/DDBJ databases">
        <title>The Genome Sequence of Bacillus cereus VD021.</title>
        <authorList>
            <consortium name="The Broad Institute Genome Sequencing Platform"/>
            <consortium name="The Broad Institute Genome Sequencing Center for Infectious Disease"/>
            <person name="Feldgarden M."/>
            <person name="Van der Auwera G.A."/>
            <person name="Mahillon J."/>
            <person name="Duprez V."/>
            <person name="Timmery S."/>
            <person name="Mattelet C."/>
            <person name="Dierick K."/>
            <person name="Sun M."/>
            <person name="Yu Z."/>
            <person name="Zhu L."/>
            <person name="Hu X."/>
            <person name="Shank E.B."/>
            <person name="Swiecicka I."/>
            <person name="Hansen B.M."/>
            <person name="Andrup L."/>
            <person name="Walker B."/>
            <person name="Young S.K."/>
            <person name="Zeng Q."/>
            <person name="Gargeya S."/>
            <person name="Fitzgerald M."/>
            <person name="Haas B."/>
            <person name="Abouelleil A."/>
            <person name="Alvarado L."/>
            <person name="Arachchi H.M."/>
            <person name="Berlin A.M."/>
            <person name="Chapman S.B."/>
            <person name="Dewar J."/>
            <person name="Goldberg J."/>
            <person name="Griggs A."/>
            <person name="Gujja S."/>
            <person name="Hansen M."/>
            <person name="Howarth C."/>
            <person name="Imamovic A."/>
            <person name="Larimer J."/>
            <person name="McCowan C."/>
            <person name="Murphy C."/>
            <person name="Neiman D."/>
            <person name="Pearson M."/>
            <person name="Priest M."/>
            <person name="Roberts A."/>
            <person name="Saif S."/>
            <person name="Shea T."/>
            <person name="Sisk P."/>
            <person name="Sykes S."/>
            <person name="Wortman J."/>
            <person name="Nusbaum C."/>
            <person name="Birren B."/>
        </authorList>
    </citation>
    <scope>NUCLEOTIDE SEQUENCE [LARGE SCALE GENOMIC DNA]</scope>
    <source>
        <strain evidence="14 15">VD021</strain>
    </source>
</reference>
<keyword evidence="7" id="KW-0378">Hydrolase</keyword>
<dbReference type="InterPro" id="IPR008757">
    <property type="entry name" value="Peptidase_M6-like_domain"/>
</dbReference>
<dbReference type="GO" id="GO:0008237">
    <property type="term" value="F:metallopeptidase activity"/>
    <property type="evidence" value="ECO:0007669"/>
    <property type="project" value="UniProtKB-KW"/>
</dbReference>
<dbReference type="Pfam" id="PF20774">
    <property type="entry name" value="InhA-like_VEG"/>
    <property type="match status" value="1"/>
</dbReference>
<dbReference type="EMBL" id="AHES01000084">
    <property type="protein sequence ID" value="EOO65113.1"/>
    <property type="molecule type" value="Genomic_DNA"/>
</dbReference>
<keyword evidence="6 11" id="KW-0732">Signal</keyword>
<evidence type="ECO:0000313" key="15">
    <source>
        <dbReference type="Proteomes" id="UP000014040"/>
    </source>
</evidence>
<evidence type="ECO:0000256" key="11">
    <source>
        <dbReference type="SAM" id="SignalP"/>
    </source>
</evidence>
<feature type="domain" description="Immune inhibitor A-like metallopeptidase VEG" evidence="13">
    <location>
        <begin position="636"/>
        <end position="791"/>
    </location>
</feature>
<feature type="domain" description="Peptidase M6-like" evidence="12">
    <location>
        <begin position="150"/>
        <end position="437"/>
    </location>
</feature>
<dbReference type="PATRIC" id="fig|1053224.3.peg.6159"/>
<evidence type="ECO:0000256" key="10">
    <source>
        <dbReference type="SAM" id="MobiDB-lite"/>
    </source>
</evidence>
<name>R8GX15_BACCE</name>
<sequence length="795" mass="88892">MKKKTFKLLPIFTVAILLLSYTFGLDNHSTYAATQKNYLYSIPMDENIIPMERLAESLKKQGRINNSASKEAELQAVENYIKKKKMDTEKDLVSRDEITQEASNFMKRVKESNIELKEKSAQAANSNASNQKTGTRSLNGKVPVPPAKSKEYHGDIRTDKVLVLLVEFDDFKHNNIEQVPGYMYSNDFNQQHYQNMLFGDKQFTLSNGTKINTFKQYYEEQSGGSYTVDGTVTNWITVPGKASDYGADANEGRDNKGPLKPRDLVKDALKSAVASGLDLSEFDKYDQYDVNENGKLNEPDGIIDHLMIIHAGEGQESGGGKLGDNAIWSHRSKIGLEPFAIEETKSSVPYWNNKIAAYDYTMEPEDGAVGIFAHEFGHDLGLPDEYDTKYSGQGEPIESWSIMSEGSWAGEIAGTTPTSFSPQNKEFFQNTMGGNWANIIEVDYAQLNKGIGYATFLDQSVTKSDRPGIIRVNLPDKQVRDGIQPEFGKKYYFSTRGDDIHTTLETPTFDLINATSAKFNFKSFFEIESNSDIVEITAVEENGNKTILERIGENETQDKFTSTNYEWIDKSYDLSSFKGKKIKLVIEYITDGSLTSMGFGIDNVSLSINGDVVFLDDAESEPKFKLNGFVMANGIENKKHNYYLEWRNYAGSDKGLRFAHAIYNTGLLVWYADSSYTDNWVGIHPGRGFLGVVDSHPEPIVGELNGKPTVANSTKYQISDAAFSLNRTPRWIIGTPMFGTFDYASLPGVSKFDDSNKYINNQIPDAGRELPNFGLKFEVVGQSSDNSAGAIRVYR</sequence>
<evidence type="ECO:0000313" key="14">
    <source>
        <dbReference type="EMBL" id="EOO65113.1"/>
    </source>
</evidence>
<keyword evidence="5" id="KW-0479">Metal-binding</keyword>
<keyword evidence="3" id="KW-0964">Secreted</keyword>
<dbReference type="RefSeq" id="WP_016101395.1">
    <property type="nucleotide sequence ID" value="NZ_KB976276.1"/>
</dbReference>
<evidence type="ECO:0000256" key="6">
    <source>
        <dbReference type="ARBA" id="ARBA00022729"/>
    </source>
</evidence>
<keyword evidence="4 14" id="KW-0645">Protease</keyword>
<evidence type="ECO:0000259" key="13">
    <source>
        <dbReference type="Pfam" id="PF20774"/>
    </source>
</evidence>
<comment type="subcellular location">
    <subcellularLocation>
        <location evidence="2">Secreted</location>
    </subcellularLocation>
</comment>
<dbReference type="Pfam" id="PF05547">
    <property type="entry name" value="Peptidase_M6"/>
    <property type="match status" value="1"/>
</dbReference>
<dbReference type="HOGENOM" id="CLU_010858_1_0_9"/>
<evidence type="ECO:0000256" key="7">
    <source>
        <dbReference type="ARBA" id="ARBA00022801"/>
    </source>
</evidence>
<dbReference type="Proteomes" id="UP000014040">
    <property type="component" value="Unassembled WGS sequence"/>
</dbReference>
<evidence type="ECO:0000256" key="9">
    <source>
        <dbReference type="ARBA" id="ARBA00023049"/>
    </source>
</evidence>
<keyword evidence="9 14" id="KW-0482">Metalloprotease</keyword>
<dbReference type="SUPFAM" id="SSF55486">
    <property type="entry name" value="Metalloproteases ('zincins'), catalytic domain"/>
    <property type="match status" value="1"/>
</dbReference>
<gene>
    <name evidence="14" type="ORF">IIC_06144</name>
</gene>
<evidence type="ECO:0000256" key="1">
    <source>
        <dbReference type="ARBA" id="ARBA00001947"/>
    </source>
</evidence>
<accession>R8GX15</accession>
<dbReference type="GO" id="GO:0005576">
    <property type="term" value="C:extracellular region"/>
    <property type="evidence" value="ECO:0007669"/>
    <property type="project" value="UniProtKB-SubCell"/>
</dbReference>
<protein>
    <submittedName>
        <fullName evidence="14">M6 family metalloprotease domain-containing protein</fullName>
    </submittedName>
</protein>
<dbReference type="InterPro" id="IPR012300">
    <property type="entry name" value="Pept_M6_InhA"/>
</dbReference>
<evidence type="ECO:0000256" key="8">
    <source>
        <dbReference type="ARBA" id="ARBA00022833"/>
    </source>
</evidence>
<dbReference type="Pfam" id="PF20773">
    <property type="entry name" value="InhA-like_MAM"/>
    <property type="match status" value="1"/>
</dbReference>
<comment type="cofactor">
    <cofactor evidence="1">
        <name>Zn(2+)</name>
        <dbReference type="ChEBI" id="CHEBI:29105"/>
    </cofactor>
</comment>
<feature type="region of interest" description="Disordered" evidence="10">
    <location>
        <begin position="118"/>
        <end position="151"/>
    </location>
</feature>